<evidence type="ECO:0000256" key="1">
    <source>
        <dbReference type="ARBA" id="ARBA00001971"/>
    </source>
</evidence>
<dbReference type="EMBL" id="ML121571">
    <property type="protein sequence ID" value="RPB20422.1"/>
    <property type="molecule type" value="Genomic_DNA"/>
</dbReference>
<evidence type="ECO:0000313" key="11">
    <source>
        <dbReference type="EMBL" id="RPB20422.1"/>
    </source>
</evidence>
<evidence type="ECO:0000256" key="9">
    <source>
        <dbReference type="RuleBase" id="RU000461"/>
    </source>
</evidence>
<evidence type="ECO:0000256" key="3">
    <source>
        <dbReference type="ARBA" id="ARBA00022617"/>
    </source>
</evidence>
<dbReference type="InterPro" id="IPR002401">
    <property type="entry name" value="Cyt_P450_E_grp-I"/>
</dbReference>
<dbReference type="GO" id="GO:0004497">
    <property type="term" value="F:monooxygenase activity"/>
    <property type="evidence" value="ECO:0007669"/>
    <property type="project" value="UniProtKB-KW"/>
</dbReference>
<dbReference type="PROSITE" id="PS00086">
    <property type="entry name" value="CYTOCHROME_P450"/>
    <property type="match status" value="1"/>
</dbReference>
<keyword evidence="4 8" id="KW-0479">Metal-binding</keyword>
<protein>
    <submittedName>
        <fullName evidence="11">Cytochrome P450</fullName>
    </submittedName>
</protein>
<keyword evidence="10" id="KW-1133">Transmembrane helix</keyword>
<dbReference type="STRING" id="1051890.A0A3N4LG51"/>
<dbReference type="InterPro" id="IPR036396">
    <property type="entry name" value="Cyt_P450_sf"/>
</dbReference>
<evidence type="ECO:0000256" key="5">
    <source>
        <dbReference type="ARBA" id="ARBA00023002"/>
    </source>
</evidence>
<dbReference type="GO" id="GO:0016705">
    <property type="term" value="F:oxidoreductase activity, acting on paired donors, with incorporation or reduction of molecular oxygen"/>
    <property type="evidence" value="ECO:0007669"/>
    <property type="project" value="InterPro"/>
</dbReference>
<evidence type="ECO:0000256" key="2">
    <source>
        <dbReference type="ARBA" id="ARBA00010617"/>
    </source>
</evidence>
<dbReference type="InParanoid" id="A0A3N4LG51"/>
<sequence length="566" mass="63488">MTLQEILYHSALLSHQSVQLILVLCAVYLVLESISTIRLWLQRCRLVREYGCQPVAHSVGSWPLGLNAILEEKRANEANDLPTLMDERFNKYGHTLGISGLRHMKYITCEPRIVQTVLSTHFGNFPKRPLITVASTFLGDHSIFMLDGPKWEHARAMLKPQFARDQVADFTDLEKHVERFLTRAYPFPLTNAEIKGESKQVAFTTDIQPLIFDLLFDSVTENLLGESADTQLRKEAGLADDVIAFENAVELAAQVAAIQVGLGKLYSWLEMNIKYSQACKTNFEYVRPYVEKALHLHSMKMRAAHTLANGGKETSKAKKWVALNELAAVDEDLTQSKAFKDALASHAISLLVAGRDTTSAMLSWAIHLLARNPQVYSKLRQEILKAFNKDNGSMQLPDYPTLKALPYVRWVLKETLRLYPVVTVNERIANKDTVLPIGGGPDGQAPLLLKAGEGIAWSLHSMHRRKDLYGDDAAEFRPERWGEDKKGQGLRTIGWGYLPFHGGPRTCMGQQRALNEGSYILARIAQTFSAIQVSDDIDIEKDRPQFKMTITTTSSNGVWVKLTKAA</sequence>
<dbReference type="PRINTS" id="PR00385">
    <property type="entry name" value="P450"/>
</dbReference>
<dbReference type="PRINTS" id="PR00463">
    <property type="entry name" value="EP450I"/>
</dbReference>
<dbReference type="GO" id="GO:0020037">
    <property type="term" value="F:heme binding"/>
    <property type="evidence" value="ECO:0007669"/>
    <property type="project" value="InterPro"/>
</dbReference>
<dbReference type="Proteomes" id="UP000267821">
    <property type="component" value="Unassembled WGS sequence"/>
</dbReference>
<dbReference type="PANTHER" id="PTHR24287:SF1">
    <property type="entry name" value="P450, PUTATIVE (EUROFUNG)-RELATED"/>
    <property type="match status" value="1"/>
</dbReference>
<evidence type="ECO:0000256" key="10">
    <source>
        <dbReference type="SAM" id="Phobius"/>
    </source>
</evidence>
<dbReference type="FunCoup" id="A0A3N4LG51">
    <property type="interactions" value="534"/>
</dbReference>
<evidence type="ECO:0000256" key="4">
    <source>
        <dbReference type="ARBA" id="ARBA00022723"/>
    </source>
</evidence>
<gene>
    <name evidence="11" type="ORF">L211DRAFT_829312</name>
</gene>
<dbReference type="GO" id="GO:0005506">
    <property type="term" value="F:iron ion binding"/>
    <property type="evidence" value="ECO:0007669"/>
    <property type="project" value="InterPro"/>
</dbReference>
<comment type="cofactor">
    <cofactor evidence="1 8">
        <name>heme</name>
        <dbReference type="ChEBI" id="CHEBI:30413"/>
    </cofactor>
</comment>
<organism evidence="11 12">
    <name type="scientific">Terfezia boudieri ATCC MYA-4762</name>
    <dbReference type="NCBI Taxonomy" id="1051890"/>
    <lineage>
        <taxon>Eukaryota</taxon>
        <taxon>Fungi</taxon>
        <taxon>Dikarya</taxon>
        <taxon>Ascomycota</taxon>
        <taxon>Pezizomycotina</taxon>
        <taxon>Pezizomycetes</taxon>
        <taxon>Pezizales</taxon>
        <taxon>Pezizaceae</taxon>
        <taxon>Terfezia</taxon>
    </lineage>
</organism>
<dbReference type="Gene3D" id="1.10.630.10">
    <property type="entry name" value="Cytochrome P450"/>
    <property type="match status" value="1"/>
</dbReference>
<dbReference type="Pfam" id="PF00067">
    <property type="entry name" value="p450"/>
    <property type="match status" value="1"/>
</dbReference>
<feature type="binding site" description="axial binding residue" evidence="8">
    <location>
        <position position="507"/>
    </location>
    <ligand>
        <name>heme</name>
        <dbReference type="ChEBI" id="CHEBI:30413"/>
    </ligand>
    <ligandPart>
        <name>Fe</name>
        <dbReference type="ChEBI" id="CHEBI:18248"/>
    </ligandPart>
</feature>
<evidence type="ECO:0000256" key="8">
    <source>
        <dbReference type="PIRSR" id="PIRSR602401-1"/>
    </source>
</evidence>
<accession>A0A3N4LG51</accession>
<dbReference type="InterPro" id="IPR017972">
    <property type="entry name" value="Cyt_P450_CS"/>
</dbReference>
<dbReference type="SUPFAM" id="SSF48264">
    <property type="entry name" value="Cytochrome P450"/>
    <property type="match status" value="1"/>
</dbReference>
<keyword evidence="7 9" id="KW-0503">Monooxygenase</keyword>
<dbReference type="AlphaFoldDB" id="A0A3N4LG51"/>
<dbReference type="PANTHER" id="PTHR24287">
    <property type="entry name" value="P450, PUTATIVE (EUROFUNG)-RELATED"/>
    <property type="match status" value="1"/>
</dbReference>
<keyword evidence="10" id="KW-0472">Membrane</keyword>
<keyword evidence="12" id="KW-1185">Reference proteome</keyword>
<feature type="transmembrane region" description="Helical" evidence="10">
    <location>
        <begin position="20"/>
        <end position="41"/>
    </location>
</feature>
<evidence type="ECO:0000256" key="7">
    <source>
        <dbReference type="ARBA" id="ARBA00023033"/>
    </source>
</evidence>
<dbReference type="CDD" id="cd11063">
    <property type="entry name" value="CYP52"/>
    <property type="match status" value="1"/>
</dbReference>
<evidence type="ECO:0000256" key="6">
    <source>
        <dbReference type="ARBA" id="ARBA00023004"/>
    </source>
</evidence>
<keyword evidence="3 8" id="KW-0349">Heme</keyword>
<proteinExistence type="inferred from homology"/>
<dbReference type="InterPro" id="IPR001128">
    <property type="entry name" value="Cyt_P450"/>
</dbReference>
<name>A0A3N4LG51_9PEZI</name>
<dbReference type="InterPro" id="IPR047146">
    <property type="entry name" value="Cyt_P450_E_CYP52_fungi"/>
</dbReference>
<keyword evidence="6 8" id="KW-0408">Iron</keyword>
<keyword evidence="10" id="KW-0812">Transmembrane</keyword>
<dbReference type="OrthoDB" id="1470350at2759"/>
<keyword evidence="5 9" id="KW-0560">Oxidoreductase</keyword>
<evidence type="ECO:0000313" key="12">
    <source>
        <dbReference type="Proteomes" id="UP000267821"/>
    </source>
</evidence>
<comment type="similarity">
    <text evidence="2 9">Belongs to the cytochrome P450 family.</text>
</comment>
<reference evidence="11 12" key="1">
    <citation type="journal article" date="2018" name="Nat. Ecol. Evol.">
        <title>Pezizomycetes genomes reveal the molecular basis of ectomycorrhizal truffle lifestyle.</title>
        <authorList>
            <person name="Murat C."/>
            <person name="Payen T."/>
            <person name="Noel B."/>
            <person name="Kuo A."/>
            <person name="Morin E."/>
            <person name="Chen J."/>
            <person name="Kohler A."/>
            <person name="Krizsan K."/>
            <person name="Balestrini R."/>
            <person name="Da Silva C."/>
            <person name="Montanini B."/>
            <person name="Hainaut M."/>
            <person name="Levati E."/>
            <person name="Barry K.W."/>
            <person name="Belfiori B."/>
            <person name="Cichocki N."/>
            <person name="Clum A."/>
            <person name="Dockter R.B."/>
            <person name="Fauchery L."/>
            <person name="Guy J."/>
            <person name="Iotti M."/>
            <person name="Le Tacon F."/>
            <person name="Lindquist E.A."/>
            <person name="Lipzen A."/>
            <person name="Malagnac F."/>
            <person name="Mello A."/>
            <person name="Molinier V."/>
            <person name="Miyauchi S."/>
            <person name="Poulain J."/>
            <person name="Riccioni C."/>
            <person name="Rubini A."/>
            <person name="Sitrit Y."/>
            <person name="Splivallo R."/>
            <person name="Traeger S."/>
            <person name="Wang M."/>
            <person name="Zifcakova L."/>
            <person name="Wipf D."/>
            <person name="Zambonelli A."/>
            <person name="Paolocci F."/>
            <person name="Nowrousian M."/>
            <person name="Ottonello S."/>
            <person name="Baldrian P."/>
            <person name="Spatafora J.W."/>
            <person name="Henrissat B."/>
            <person name="Nagy L.G."/>
            <person name="Aury J.M."/>
            <person name="Wincker P."/>
            <person name="Grigoriev I.V."/>
            <person name="Bonfante P."/>
            <person name="Martin F.M."/>
        </authorList>
    </citation>
    <scope>NUCLEOTIDE SEQUENCE [LARGE SCALE GENOMIC DNA]</scope>
    <source>
        <strain evidence="11 12">ATCC MYA-4762</strain>
    </source>
</reference>